<evidence type="ECO:0000313" key="2">
    <source>
        <dbReference type="EMBL" id="ALE41015.1"/>
    </source>
</evidence>
<feature type="transmembrane region" description="Helical" evidence="1">
    <location>
        <begin position="6"/>
        <end position="32"/>
    </location>
</feature>
<organism evidence="2">
    <name type="scientific">Leptospira interrogans serovar Hardjo str. Norma</name>
    <dbReference type="NCBI Taxonomy" id="1279460"/>
    <lineage>
        <taxon>Bacteria</taxon>
        <taxon>Pseudomonadati</taxon>
        <taxon>Spirochaetota</taxon>
        <taxon>Spirochaetia</taxon>
        <taxon>Leptospirales</taxon>
        <taxon>Leptospiraceae</taxon>
        <taxon>Leptospira</taxon>
    </lineage>
</organism>
<name>A0A0M3TMK7_LEPIR</name>
<dbReference type="PATRIC" id="fig|1279460.3.peg.3953"/>
<evidence type="ECO:0000313" key="3">
    <source>
        <dbReference type="Proteomes" id="UP000056502"/>
    </source>
</evidence>
<keyword evidence="1" id="KW-0812">Transmembrane</keyword>
<dbReference type="EMBL" id="CP012603">
    <property type="protein sequence ID" value="ALE41015.1"/>
    <property type="molecule type" value="Genomic_DNA"/>
</dbReference>
<keyword evidence="1" id="KW-0472">Membrane</keyword>
<dbReference type="Proteomes" id="UP000056502">
    <property type="component" value="Chromosome I"/>
</dbReference>
<evidence type="ECO:0000256" key="1">
    <source>
        <dbReference type="SAM" id="Phobius"/>
    </source>
</evidence>
<keyword evidence="1" id="KW-1133">Transmembrane helix</keyword>
<proteinExistence type="predicted"/>
<protein>
    <submittedName>
        <fullName evidence="2">Uncharacterized protein</fullName>
    </submittedName>
</protein>
<gene>
    <name evidence="2" type="ORF">G436_3871</name>
</gene>
<reference evidence="2 3" key="1">
    <citation type="journal article" date="2015" name="Genome Announc.">
        <title>Whole-Genome Sequence of Leptospira interrogans Serovar Hardjo Subtype Hardjoprajitno Strain Norma, Isolated from Cattle in a Leptospirosis Outbreak in Brazil.</title>
        <authorList>
            <person name="Cosate M.R."/>
            <person name="Soares S.C."/>
            <person name="Mendes T.A."/>
            <person name="Raittz R.T."/>
            <person name="Moreira E.C."/>
            <person name="Leite R."/>
            <person name="Fernandes G.R."/>
            <person name="Haddad J.P."/>
            <person name="Ortega J.M."/>
        </authorList>
    </citation>
    <scope>NUCLEOTIDE SEQUENCE [LARGE SCALE GENOMIC DNA]</scope>
    <source>
        <strain evidence="2 3">Norma</strain>
    </source>
</reference>
<sequence>MRIRYITFLIFMIPAILTISVILAYIIVMSAVSRETCEKNLRGLWYLTSIGSRCVLATECFYRGNCLPSYDAVTNCERLLIGEERKYVYLQLGMPVRSGSGHEYFDGGAMNRSELSVEFNHNRLVKKNCRFE</sequence>
<dbReference type="AlphaFoldDB" id="A0A0M3TMK7"/>
<accession>A0A0M3TMK7</accession>